<evidence type="ECO:0000313" key="1">
    <source>
        <dbReference type="EMBL" id="XBY65018.1"/>
    </source>
</evidence>
<sequence length="130" mass="14111">MNDAFSSSFELPASRYKTSAVPPAHLRRADSVPATLCVELEAESRKLEDGAIDMNDAFSSSFQLQASRYKTGAVPPAHLRRADSVPATLGVELEAKSRKLEDGATDMNGAFSSSFELPASRYKTEVSPWI</sequence>
<dbReference type="AlphaFoldDB" id="A0AAU7Y8A4"/>
<name>A0AAU7Y8A4_9PSED</name>
<organism evidence="1">
    <name type="scientific">Pseudomonas solani</name>
    <dbReference type="NCBI Taxonomy" id="2731552"/>
    <lineage>
        <taxon>Bacteria</taxon>
        <taxon>Pseudomonadati</taxon>
        <taxon>Pseudomonadota</taxon>
        <taxon>Gammaproteobacteria</taxon>
        <taxon>Pseudomonadales</taxon>
        <taxon>Pseudomonadaceae</taxon>
        <taxon>Pseudomonas</taxon>
    </lineage>
</organism>
<reference evidence="1" key="1">
    <citation type="submission" date="2023-08" db="EMBL/GenBank/DDBJ databases">
        <title>Increased levels of nutrients transform a symbiont into a lethal pathobiont.</title>
        <authorList>
            <person name="Lachnit T."/>
            <person name="Ulrich L."/>
            <person name="Willmer F.M."/>
            <person name="Hasenbein T."/>
            <person name="Steiner L.X."/>
            <person name="Wolters M."/>
            <person name="Herbst E.M."/>
            <person name="Deines P."/>
        </authorList>
    </citation>
    <scope>NUCLEOTIDE SEQUENCE</scope>
    <source>
        <strain evidence="1">T3</strain>
    </source>
</reference>
<protein>
    <submittedName>
        <fullName evidence="1">Uncharacterized protein</fullName>
    </submittedName>
</protein>
<proteinExistence type="predicted"/>
<dbReference type="RefSeq" id="WP_169708311.1">
    <property type="nucleotide sequence ID" value="NZ_CP158373.1"/>
</dbReference>
<gene>
    <name evidence="1" type="ORF">ABS648_04430</name>
</gene>
<dbReference type="EMBL" id="CP158373">
    <property type="protein sequence ID" value="XBY65018.1"/>
    <property type="molecule type" value="Genomic_DNA"/>
</dbReference>
<accession>A0AAU7Y8A4</accession>